<gene>
    <name evidence="1" type="ORF">F8388_013304</name>
    <name evidence="2" type="ORF">G4B88_005290</name>
</gene>
<evidence type="ECO:0000313" key="4">
    <source>
        <dbReference type="Proteomes" id="UP000583929"/>
    </source>
</evidence>
<protein>
    <submittedName>
        <fullName evidence="2">Uncharacterized protein</fullName>
    </submittedName>
</protein>
<evidence type="ECO:0000313" key="3">
    <source>
        <dbReference type="Proteomes" id="UP000525078"/>
    </source>
</evidence>
<dbReference type="Proteomes" id="UP000583929">
    <property type="component" value="Unassembled WGS sequence"/>
</dbReference>
<comment type="caution">
    <text evidence="2">The sequence shown here is derived from an EMBL/GenBank/DDBJ whole genome shotgun (WGS) entry which is preliminary data.</text>
</comment>
<dbReference type="AlphaFoldDB" id="A0A7J6HBM3"/>
<accession>A0A7J6HBM3</accession>
<dbReference type="Proteomes" id="UP000525078">
    <property type="component" value="Unassembled WGS sequence"/>
</dbReference>
<dbReference type="EMBL" id="JAATIP010000253">
    <property type="protein sequence ID" value="KAF4356439.1"/>
    <property type="molecule type" value="Genomic_DNA"/>
</dbReference>
<organism evidence="2 4">
    <name type="scientific">Cannabis sativa</name>
    <name type="common">Hemp</name>
    <name type="synonym">Marijuana</name>
    <dbReference type="NCBI Taxonomy" id="3483"/>
    <lineage>
        <taxon>Eukaryota</taxon>
        <taxon>Viridiplantae</taxon>
        <taxon>Streptophyta</taxon>
        <taxon>Embryophyta</taxon>
        <taxon>Tracheophyta</taxon>
        <taxon>Spermatophyta</taxon>
        <taxon>Magnoliopsida</taxon>
        <taxon>eudicotyledons</taxon>
        <taxon>Gunneridae</taxon>
        <taxon>Pentapetalae</taxon>
        <taxon>rosids</taxon>
        <taxon>fabids</taxon>
        <taxon>Rosales</taxon>
        <taxon>Cannabaceae</taxon>
        <taxon>Cannabis</taxon>
    </lineage>
</organism>
<evidence type="ECO:0000313" key="1">
    <source>
        <dbReference type="EMBL" id="KAF4356439.1"/>
    </source>
</evidence>
<proteinExistence type="predicted"/>
<name>A0A7J6HBM3_CANSA</name>
<keyword evidence="4" id="KW-1185">Reference proteome</keyword>
<dbReference type="EMBL" id="JAATIQ010000053">
    <property type="protein sequence ID" value="KAF4392331.1"/>
    <property type="molecule type" value="Genomic_DNA"/>
</dbReference>
<evidence type="ECO:0000313" key="2">
    <source>
        <dbReference type="EMBL" id="KAF4392331.1"/>
    </source>
</evidence>
<sequence length="208" mass="21693">MFTTPLFISTAAFDFEDLSPSSTSELMDSSVEEEGFNGVGEGAKCCFVFGFGPKIPKGNNTLSTLSTLKEADEDTKDTNFVEDFGDISRTIAFDFEDLSPSAISGLIDSSEEEEDEDEDEDELVSLEGFNGVGEGAKCCFVFGFGPKIPKGNNTLSTLALWGGAWTSGTCDGGSTAGTGNDVGALVGVKALALVGAMATFFDGAWAGE</sequence>
<reference evidence="3 4" key="1">
    <citation type="journal article" date="2020" name="bioRxiv">
        <title>Sequence and annotation of 42 cannabis genomes reveals extensive copy number variation in cannabinoid synthesis and pathogen resistance genes.</title>
        <authorList>
            <person name="Mckernan K.J."/>
            <person name="Helbert Y."/>
            <person name="Kane L.T."/>
            <person name="Ebling H."/>
            <person name="Zhang L."/>
            <person name="Liu B."/>
            <person name="Eaton Z."/>
            <person name="Mclaughlin S."/>
            <person name="Kingan S."/>
            <person name="Baybayan P."/>
            <person name="Concepcion G."/>
            <person name="Jordan M."/>
            <person name="Riva A."/>
            <person name="Barbazuk W."/>
            <person name="Harkins T."/>
        </authorList>
    </citation>
    <scope>NUCLEOTIDE SEQUENCE [LARGE SCALE GENOMIC DNA]</scope>
    <source>
        <strain evidence="3 4">cv. Jamaican Lion 4</strain>
        <strain evidence="2">Father</strain>
        <strain evidence="1">Mother</strain>
        <tissue evidence="2">Leaf</tissue>
    </source>
</reference>